<dbReference type="Proteomes" id="UP000297245">
    <property type="component" value="Unassembled WGS sequence"/>
</dbReference>
<dbReference type="EMBL" id="ML180426">
    <property type="protein sequence ID" value="THU77473.1"/>
    <property type="molecule type" value="Genomic_DNA"/>
</dbReference>
<keyword evidence="3" id="KW-1185">Reference proteome</keyword>
<reference evidence="2 3" key="1">
    <citation type="journal article" date="2019" name="Nat. Ecol. Evol.">
        <title>Megaphylogeny resolves global patterns of mushroom evolution.</title>
        <authorList>
            <person name="Varga T."/>
            <person name="Krizsan K."/>
            <person name="Foldi C."/>
            <person name="Dima B."/>
            <person name="Sanchez-Garcia M."/>
            <person name="Sanchez-Ramirez S."/>
            <person name="Szollosi G.J."/>
            <person name="Szarkandi J.G."/>
            <person name="Papp V."/>
            <person name="Albert L."/>
            <person name="Andreopoulos W."/>
            <person name="Angelini C."/>
            <person name="Antonin V."/>
            <person name="Barry K.W."/>
            <person name="Bougher N.L."/>
            <person name="Buchanan P."/>
            <person name="Buyck B."/>
            <person name="Bense V."/>
            <person name="Catcheside P."/>
            <person name="Chovatia M."/>
            <person name="Cooper J."/>
            <person name="Damon W."/>
            <person name="Desjardin D."/>
            <person name="Finy P."/>
            <person name="Geml J."/>
            <person name="Haridas S."/>
            <person name="Hughes K."/>
            <person name="Justo A."/>
            <person name="Karasinski D."/>
            <person name="Kautmanova I."/>
            <person name="Kiss B."/>
            <person name="Kocsube S."/>
            <person name="Kotiranta H."/>
            <person name="LaButti K.M."/>
            <person name="Lechner B.E."/>
            <person name="Liimatainen K."/>
            <person name="Lipzen A."/>
            <person name="Lukacs Z."/>
            <person name="Mihaltcheva S."/>
            <person name="Morgado L.N."/>
            <person name="Niskanen T."/>
            <person name="Noordeloos M.E."/>
            <person name="Ohm R.A."/>
            <person name="Ortiz-Santana B."/>
            <person name="Ovrebo C."/>
            <person name="Racz N."/>
            <person name="Riley R."/>
            <person name="Savchenko A."/>
            <person name="Shiryaev A."/>
            <person name="Soop K."/>
            <person name="Spirin V."/>
            <person name="Szebenyi C."/>
            <person name="Tomsovsky M."/>
            <person name="Tulloss R.E."/>
            <person name="Uehling J."/>
            <person name="Grigoriev I.V."/>
            <person name="Vagvolgyi C."/>
            <person name="Papp T."/>
            <person name="Martin F.M."/>
            <person name="Miettinen O."/>
            <person name="Hibbett D.S."/>
            <person name="Nagy L.G."/>
        </authorList>
    </citation>
    <scope>NUCLEOTIDE SEQUENCE [LARGE SCALE GENOMIC DNA]</scope>
    <source>
        <strain evidence="2 3">CBS 962.96</strain>
    </source>
</reference>
<feature type="region of interest" description="Disordered" evidence="1">
    <location>
        <begin position="92"/>
        <end position="145"/>
    </location>
</feature>
<protein>
    <submittedName>
        <fullName evidence="2">Uncharacterized protein</fullName>
    </submittedName>
</protein>
<feature type="compositionally biased region" description="Basic residues" evidence="1">
    <location>
        <begin position="110"/>
        <end position="120"/>
    </location>
</feature>
<gene>
    <name evidence="2" type="ORF">K435DRAFT_877799</name>
</gene>
<evidence type="ECO:0000256" key="1">
    <source>
        <dbReference type="SAM" id="MobiDB-lite"/>
    </source>
</evidence>
<feature type="compositionally biased region" description="Low complexity" evidence="1">
    <location>
        <begin position="131"/>
        <end position="145"/>
    </location>
</feature>
<accession>A0A4S8KPH1</accession>
<evidence type="ECO:0000313" key="2">
    <source>
        <dbReference type="EMBL" id="THU77473.1"/>
    </source>
</evidence>
<dbReference type="AlphaFoldDB" id="A0A4S8KPH1"/>
<sequence length="145" mass="16487">MQRLFRDVRTMQKWRQKLTSFVVEGVGGVSIQIHGVVEIVKDVSPILAEPENRVRIDQTVCINFVLENLCCVAHKEPHHLLPYNLLSPNHSEPYLGDSQPHPRSLPHPPPHPHVRSRHFFHQPPPPRCKSNKSSTSAATSIMRCS</sequence>
<evidence type="ECO:0000313" key="3">
    <source>
        <dbReference type="Proteomes" id="UP000297245"/>
    </source>
</evidence>
<name>A0A4S8KPH1_DENBC</name>
<proteinExistence type="predicted"/>
<organism evidence="2 3">
    <name type="scientific">Dendrothele bispora (strain CBS 962.96)</name>
    <dbReference type="NCBI Taxonomy" id="1314807"/>
    <lineage>
        <taxon>Eukaryota</taxon>
        <taxon>Fungi</taxon>
        <taxon>Dikarya</taxon>
        <taxon>Basidiomycota</taxon>
        <taxon>Agaricomycotina</taxon>
        <taxon>Agaricomycetes</taxon>
        <taxon>Agaricomycetidae</taxon>
        <taxon>Agaricales</taxon>
        <taxon>Agaricales incertae sedis</taxon>
        <taxon>Dendrothele</taxon>
    </lineage>
</organism>